<dbReference type="PANTHER" id="PTHR28066:SF1">
    <property type="entry name" value="SMALL RIBOSOMAL SUBUNIT PROTEIN MS37"/>
    <property type="match status" value="1"/>
</dbReference>
<dbReference type="PIRSF" id="PIRSF037706">
    <property type="entry name" value="MRP10"/>
    <property type="match status" value="1"/>
</dbReference>
<keyword evidence="1" id="KW-0687">Ribonucleoprotein</keyword>
<comment type="function">
    <text evidence="1">Component of the mitochondrial ribosome (mitoribosome), a dedicated translation machinery responsible for the synthesis of mitochondrial genome-encoded proteins, including at least some of the essential transmembrane subunits of the mitochondrial respiratory chain. The mitoribosomes are attached to the mitochondrial inner membrane and translation products are cotranslationally integrated into the membrane.</text>
</comment>
<protein>
    <recommendedName>
        <fullName evidence="1">Small ribosomal subunit protein mS37</fullName>
    </recommendedName>
</protein>
<sequence length="95" mass="10587">MPNKPIRLPPLKALRVRNPNRPEENPCVAVMSSVLTCWASAGYTSTGCAAVEQALRTCMDGPKMPTKPKSAINYHLARFQKRLEGPTRREKPVKK</sequence>
<comment type="subunit">
    <text evidence="1">Component of the mitochondrial small ribosomal subunit.</text>
</comment>
<dbReference type="EMBL" id="KV875101">
    <property type="protein sequence ID" value="OIW25591.1"/>
    <property type="molecule type" value="Genomic_DNA"/>
</dbReference>
<evidence type="ECO:0000313" key="2">
    <source>
        <dbReference type="EMBL" id="OIW25591.1"/>
    </source>
</evidence>
<gene>
    <name evidence="2" type="ORF">CONLIGDRAFT_684138</name>
</gene>
<dbReference type="GO" id="GO:0003735">
    <property type="term" value="F:structural constituent of ribosome"/>
    <property type="evidence" value="ECO:0007669"/>
    <property type="project" value="InterPro"/>
</dbReference>
<dbReference type="FunCoup" id="A0A1J7ID07">
    <property type="interactions" value="77"/>
</dbReference>
<evidence type="ECO:0000313" key="3">
    <source>
        <dbReference type="Proteomes" id="UP000182658"/>
    </source>
</evidence>
<accession>A0A1J7ID07</accession>
<keyword evidence="3" id="KW-1185">Reference proteome</keyword>
<evidence type="ECO:0000256" key="1">
    <source>
        <dbReference type="PIRNR" id="PIRNR037706"/>
    </source>
</evidence>
<dbReference type="AlphaFoldDB" id="A0A1J7ID07"/>
<name>A0A1J7ID07_9PEZI</name>
<dbReference type="STRING" id="1408157.A0A1J7ID07"/>
<dbReference type="OrthoDB" id="2210at2759"/>
<dbReference type="GO" id="GO:0005763">
    <property type="term" value="C:mitochondrial small ribosomal subunit"/>
    <property type="evidence" value="ECO:0007669"/>
    <property type="project" value="TreeGrafter"/>
</dbReference>
<dbReference type="GO" id="GO:0032543">
    <property type="term" value="P:mitochondrial translation"/>
    <property type="evidence" value="ECO:0007669"/>
    <property type="project" value="InterPro"/>
</dbReference>
<proteinExistence type="inferred from homology"/>
<reference evidence="2 3" key="1">
    <citation type="submission" date="2016-10" db="EMBL/GenBank/DDBJ databases">
        <title>Draft genome sequence of Coniochaeta ligniaria NRRL30616, a lignocellulolytic fungus for bioabatement of inhibitors in plant biomass hydrolysates.</title>
        <authorList>
            <consortium name="DOE Joint Genome Institute"/>
            <person name="Jimenez D.J."/>
            <person name="Hector R.E."/>
            <person name="Riley R."/>
            <person name="Sun H."/>
            <person name="Grigoriev I.V."/>
            <person name="Van Elsas J.D."/>
            <person name="Nichols N.N."/>
        </authorList>
    </citation>
    <scope>NUCLEOTIDE SEQUENCE [LARGE SCALE GENOMIC DNA]</scope>
    <source>
        <strain evidence="2 3">NRRL 30616</strain>
    </source>
</reference>
<comment type="similarity">
    <text evidence="1">Belongs to the mitochondrion-specific ribosomal protein mS37 family.</text>
</comment>
<dbReference type="InParanoid" id="A0A1J7ID07"/>
<keyword evidence="1 2" id="KW-0689">Ribosomal protein</keyword>
<dbReference type="Proteomes" id="UP000182658">
    <property type="component" value="Unassembled WGS sequence"/>
</dbReference>
<dbReference type="PANTHER" id="PTHR28066">
    <property type="entry name" value="37S RIBOSOMAL PROTEIN MRP10, MITOCHONDRIAL"/>
    <property type="match status" value="1"/>
</dbReference>
<comment type="subcellular location">
    <subcellularLocation>
        <location evidence="1">Mitochondrion</location>
    </subcellularLocation>
</comment>
<organism evidence="2 3">
    <name type="scientific">Coniochaeta ligniaria NRRL 30616</name>
    <dbReference type="NCBI Taxonomy" id="1408157"/>
    <lineage>
        <taxon>Eukaryota</taxon>
        <taxon>Fungi</taxon>
        <taxon>Dikarya</taxon>
        <taxon>Ascomycota</taxon>
        <taxon>Pezizomycotina</taxon>
        <taxon>Sordariomycetes</taxon>
        <taxon>Sordariomycetidae</taxon>
        <taxon>Coniochaetales</taxon>
        <taxon>Coniochaetaceae</taxon>
        <taxon>Coniochaeta</taxon>
    </lineage>
</organism>
<keyword evidence="1" id="KW-0496">Mitochondrion</keyword>
<dbReference type="InterPro" id="IPR017264">
    <property type="entry name" value="Ribosomal_mS37_fun"/>
</dbReference>